<sequence>MPGLNQSTLKQWLSATPIQHDSYKNLQALQFGNAGHCLLLEPEKFEDLYVRASNGLRQRGKLGKKRWAELCEQHSGKVVLRANEWERLENIRKVFQIHPQIQKLWAGGNAEVSLFWQDREYRLDCKARLDWFNPGSGKIIDLKFTNNIGKNSTQKLIQDFYAVQAAWYCRGIYQLTKITADFLFIFIEKYAPHKIILSSVSQENLDSGQQKIELAIKNISQSKN</sequence>
<reference evidence="2" key="1">
    <citation type="submission" date="2018-05" db="EMBL/GenBank/DDBJ databases">
        <authorList>
            <person name="Lanie J.A."/>
            <person name="Ng W.-L."/>
            <person name="Kazmierczak K.M."/>
            <person name="Andrzejewski T.M."/>
            <person name="Davidsen T.M."/>
            <person name="Wayne K.J."/>
            <person name="Tettelin H."/>
            <person name="Glass J.I."/>
            <person name="Rusch D."/>
            <person name="Podicherti R."/>
            <person name="Tsui H.-C.T."/>
            <person name="Winkler M.E."/>
        </authorList>
    </citation>
    <scope>NUCLEOTIDE SEQUENCE</scope>
</reference>
<name>A0A381NLI8_9ZZZZ</name>
<dbReference type="Gene3D" id="3.90.320.10">
    <property type="match status" value="1"/>
</dbReference>
<dbReference type="AlphaFoldDB" id="A0A381NLI8"/>
<protein>
    <recommendedName>
        <fullName evidence="1">Putative exodeoxyribonuclease 8 PDDEXK-like domain-containing protein</fullName>
    </recommendedName>
</protein>
<proteinExistence type="predicted"/>
<accession>A0A381NLI8</accession>
<evidence type="ECO:0000313" key="2">
    <source>
        <dbReference type="EMBL" id="SUZ55380.1"/>
    </source>
</evidence>
<gene>
    <name evidence="2" type="ORF">METZ01_LOCUS8234</name>
</gene>
<organism evidence="2">
    <name type="scientific">marine metagenome</name>
    <dbReference type="NCBI Taxonomy" id="408172"/>
    <lineage>
        <taxon>unclassified sequences</taxon>
        <taxon>metagenomes</taxon>
        <taxon>ecological metagenomes</taxon>
    </lineage>
</organism>
<dbReference type="InterPro" id="IPR024432">
    <property type="entry name" value="Put_RecE_PDDEXK-like_dom"/>
</dbReference>
<dbReference type="InterPro" id="IPR011604">
    <property type="entry name" value="PDDEXK-like_dom_sf"/>
</dbReference>
<dbReference type="EMBL" id="UINC01000443">
    <property type="protein sequence ID" value="SUZ55380.1"/>
    <property type="molecule type" value="Genomic_DNA"/>
</dbReference>
<evidence type="ECO:0000259" key="1">
    <source>
        <dbReference type="Pfam" id="PF12684"/>
    </source>
</evidence>
<feature type="domain" description="Putative exodeoxyribonuclease 8 PDDEXK-like" evidence="1">
    <location>
        <begin position="24"/>
        <end position="223"/>
    </location>
</feature>
<dbReference type="Pfam" id="PF12684">
    <property type="entry name" value="DUF3799"/>
    <property type="match status" value="1"/>
</dbReference>